<protein>
    <submittedName>
        <fullName evidence="1">Uncharacterized protein</fullName>
    </submittedName>
</protein>
<sequence>MEEHHVENTKISFRLYNDANYDTRMQALVIGLSVYIVSQDDNVSHSRAPLQASRSKSLFSNFHGVIFFNGTRLDRVPPDFGRNIVRVKRVGQSGAVYRD</sequence>
<dbReference type="Proteomes" id="UP000317257">
    <property type="component" value="Unassembled WGS sequence"/>
</dbReference>
<comment type="caution">
    <text evidence="1">The sequence shown here is derived from an EMBL/GenBank/DDBJ whole genome shotgun (WGS) entry which is preliminary data.</text>
</comment>
<evidence type="ECO:0000313" key="1">
    <source>
        <dbReference type="EMBL" id="TWU72742.1"/>
    </source>
</evidence>
<name>A0A5C6G4Q1_METRR</name>
<organism evidence="1 2">
    <name type="scientific">Metarhizium rileyi (strain RCEF 4871)</name>
    <name type="common">Nomuraea rileyi</name>
    <dbReference type="NCBI Taxonomy" id="1649241"/>
    <lineage>
        <taxon>Eukaryota</taxon>
        <taxon>Fungi</taxon>
        <taxon>Dikarya</taxon>
        <taxon>Ascomycota</taxon>
        <taxon>Pezizomycotina</taxon>
        <taxon>Sordariomycetes</taxon>
        <taxon>Hypocreomycetidae</taxon>
        <taxon>Hypocreales</taxon>
        <taxon>Clavicipitaceae</taxon>
        <taxon>Metarhizium</taxon>
    </lineage>
</organism>
<gene>
    <name evidence="1" type="ORF">ED733_001722</name>
</gene>
<accession>A0A5C6G4Q1</accession>
<evidence type="ECO:0000313" key="2">
    <source>
        <dbReference type="Proteomes" id="UP000317257"/>
    </source>
</evidence>
<proteinExistence type="predicted"/>
<reference evidence="2" key="1">
    <citation type="submission" date="2018-12" db="EMBL/GenBank/DDBJ databases">
        <title>The complete genome of Metarhizium rileyi, a key fungal pathogen of Lepidoptera.</title>
        <authorList>
            <person name="Binneck E."/>
            <person name="Lastra C.C.L."/>
            <person name="Sosa-Gomez D.R."/>
        </authorList>
    </citation>
    <scope>NUCLEOTIDE SEQUENCE [LARGE SCALE GENOMIC DNA]</scope>
    <source>
        <strain evidence="2">Cep018-CH2</strain>
    </source>
</reference>
<dbReference type="EMBL" id="SBHS01000024">
    <property type="protein sequence ID" value="TWU72742.1"/>
    <property type="molecule type" value="Genomic_DNA"/>
</dbReference>
<dbReference type="AlphaFoldDB" id="A0A5C6G4Q1"/>